<dbReference type="PANTHER" id="PTHR30255">
    <property type="entry name" value="SINGLE-STRANDED-DNA-SPECIFIC EXONUCLEASE RECJ"/>
    <property type="match status" value="1"/>
</dbReference>
<reference evidence="9 10" key="1">
    <citation type="submission" date="2018-02" db="EMBL/GenBank/DDBJ databases">
        <title>novel marine gammaproteobacteria from coastal saline agro ecosystem.</title>
        <authorList>
            <person name="Krishnan R."/>
            <person name="Ramesh Kumar N."/>
        </authorList>
    </citation>
    <scope>NUCLEOTIDE SEQUENCE [LARGE SCALE GENOMIC DNA]</scope>
    <source>
        <strain evidence="9 10">228</strain>
    </source>
</reference>
<gene>
    <name evidence="9" type="primary">recJ</name>
    <name evidence="9" type="ORF">C4K68_18430</name>
</gene>
<comment type="similarity">
    <text evidence="1">Belongs to the RecJ family.</text>
</comment>
<dbReference type="PANTHER" id="PTHR30255:SF2">
    <property type="entry name" value="SINGLE-STRANDED-DNA-SPECIFIC EXONUCLEASE RECJ"/>
    <property type="match status" value="1"/>
</dbReference>
<keyword evidence="5 9" id="KW-0269">Exonuclease</keyword>
<dbReference type="SUPFAM" id="SSF64182">
    <property type="entry name" value="DHH phosphoesterases"/>
    <property type="match status" value="1"/>
</dbReference>
<dbReference type="Pfam" id="PF17768">
    <property type="entry name" value="RecJ_OB"/>
    <property type="match status" value="1"/>
</dbReference>
<dbReference type="GO" id="GO:0003676">
    <property type="term" value="F:nucleic acid binding"/>
    <property type="evidence" value="ECO:0007669"/>
    <property type="project" value="InterPro"/>
</dbReference>
<dbReference type="GO" id="GO:0006281">
    <property type="term" value="P:DNA repair"/>
    <property type="evidence" value="ECO:0007669"/>
    <property type="project" value="InterPro"/>
</dbReference>
<evidence type="ECO:0000313" key="9">
    <source>
        <dbReference type="EMBL" id="PPC75868.1"/>
    </source>
</evidence>
<dbReference type="Gene3D" id="3.10.310.30">
    <property type="match status" value="1"/>
</dbReference>
<dbReference type="Gene3D" id="3.90.1640.30">
    <property type="match status" value="1"/>
</dbReference>
<dbReference type="EMBL" id="PRLP01000065">
    <property type="protein sequence ID" value="PPC75868.1"/>
    <property type="molecule type" value="Genomic_DNA"/>
</dbReference>
<dbReference type="Proteomes" id="UP000238196">
    <property type="component" value="Unassembled WGS sequence"/>
</dbReference>
<protein>
    <recommendedName>
        <fullName evidence="2">Single-stranded-DNA-specific exonuclease RecJ</fullName>
    </recommendedName>
</protein>
<dbReference type="AlphaFoldDB" id="A0A2S5KM46"/>
<evidence type="ECO:0000256" key="1">
    <source>
        <dbReference type="ARBA" id="ARBA00005915"/>
    </source>
</evidence>
<proteinExistence type="inferred from homology"/>
<accession>A0A2S5KM46</accession>
<dbReference type="NCBIfam" id="TIGR00644">
    <property type="entry name" value="recJ"/>
    <property type="match status" value="1"/>
</dbReference>
<evidence type="ECO:0000313" key="10">
    <source>
        <dbReference type="Proteomes" id="UP000238196"/>
    </source>
</evidence>
<evidence type="ECO:0000259" key="6">
    <source>
        <dbReference type="Pfam" id="PF01368"/>
    </source>
</evidence>
<dbReference type="InterPro" id="IPR041122">
    <property type="entry name" value="RecJ_OB"/>
</dbReference>
<keyword evidence="4" id="KW-0378">Hydrolase</keyword>
<evidence type="ECO:0000256" key="5">
    <source>
        <dbReference type="ARBA" id="ARBA00022839"/>
    </source>
</evidence>
<evidence type="ECO:0000256" key="4">
    <source>
        <dbReference type="ARBA" id="ARBA00022801"/>
    </source>
</evidence>
<keyword evidence="3" id="KW-0540">Nuclease</keyword>
<evidence type="ECO:0000259" key="7">
    <source>
        <dbReference type="Pfam" id="PF02272"/>
    </source>
</evidence>
<evidence type="ECO:0000256" key="2">
    <source>
        <dbReference type="ARBA" id="ARBA00019841"/>
    </source>
</evidence>
<dbReference type="Pfam" id="PF01368">
    <property type="entry name" value="DHH"/>
    <property type="match status" value="1"/>
</dbReference>
<dbReference type="GO" id="GO:0008409">
    <property type="term" value="F:5'-3' exonuclease activity"/>
    <property type="evidence" value="ECO:0007669"/>
    <property type="project" value="InterPro"/>
</dbReference>
<feature type="domain" description="DDH" evidence="6">
    <location>
        <begin position="75"/>
        <end position="231"/>
    </location>
</feature>
<organism evidence="9 10">
    <name type="scientific">Proteobacteria bacterium 228</name>
    <dbReference type="NCBI Taxonomy" id="2083153"/>
    <lineage>
        <taxon>Bacteria</taxon>
        <taxon>Pseudomonadati</taxon>
        <taxon>Pseudomonadota</taxon>
    </lineage>
</organism>
<sequence length="574" mass="63110">MATQKLIRTRPLPTELPAALQSLPPLLARIYAARGIQHDSQLARNVEYLLAAEQLKGMAEATQLIADHIQRGSTICVVGDFDCDGATSTALGVLGLRDLGAAQVGFQVPNRFEYGYGLSPELVADLPADIDLLITVDNGIASIAGVEAAKARGWQVVVTDHHLAGDELPQAHAIVNPNQPGCSFPSKALCGVGVMFYVLVALRRELEQRGWFSERTKPNLACYLDIVALGTVADVVSLDTNNRILVHQGLQRIRAGKARPGILALLRVAGRDHGRITAADLGFAVAPRLNAAGRLDDMSVGIECLLTDAAPLADFYASQLNEMNLARREIEQDMQHQALHHLDRLELDKDGLPWGLCLYHPDWHQGVIGILASRIKERVHRPVIAFAQGEQGEIKGSARSVAGLHIRDALAAVDVRYPELIAKFGGHAMAAGLTLRDGAFDDFKLAFDQQVRTMMREDDLQAVIEVDGELHEQELSLDNAWLLRKSGPWGQHFPEPLFAGEFELLQQRVVGERHLKLQLRTLSGRTQLDAIHFNADLSVWPSACKRAYVVYKLDVNEFRGEVSLQLMVDYLEPR</sequence>
<dbReference type="InterPro" id="IPR003156">
    <property type="entry name" value="DHHA1_dom"/>
</dbReference>
<dbReference type="InterPro" id="IPR051673">
    <property type="entry name" value="SSDNA_exonuclease_RecJ"/>
</dbReference>
<feature type="domain" description="RecJ OB" evidence="8">
    <location>
        <begin position="466"/>
        <end position="569"/>
    </location>
</feature>
<comment type="caution">
    <text evidence="9">The sequence shown here is derived from an EMBL/GenBank/DDBJ whole genome shotgun (WGS) entry which is preliminary data.</text>
</comment>
<dbReference type="GO" id="GO:0006310">
    <property type="term" value="P:DNA recombination"/>
    <property type="evidence" value="ECO:0007669"/>
    <property type="project" value="InterPro"/>
</dbReference>
<dbReference type="Pfam" id="PF02272">
    <property type="entry name" value="DHHA1"/>
    <property type="match status" value="1"/>
</dbReference>
<dbReference type="InterPro" id="IPR001667">
    <property type="entry name" value="DDH_dom"/>
</dbReference>
<name>A0A2S5KM46_9PROT</name>
<dbReference type="InterPro" id="IPR004610">
    <property type="entry name" value="RecJ"/>
</dbReference>
<dbReference type="FunFam" id="3.90.1640.30:FF:000001">
    <property type="entry name" value="Single-stranded-DNA-specific exonuclease RecJ"/>
    <property type="match status" value="1"/>
</dbReference>
<evidence type="ECO:0000259" key="8">
    <source>
        <dbReference type="Pfam" id="PF17768"/>
    </source>
</evidence>
<feature type="domain" description="DHHA1" evidence="7">
    <location>
        <begin position="358"/>
        <end position="452"/>
    </location>
</feature>
<dbReference type="OrthoDB" id="9809852at2"/>
<evidence type="ECO:0000256" key="3">
    <source>
        <dbReference type="ARBA" id="ARBA00022722"/>
    </source>
</evidence>
<dbReference type="InterPro" id="IPR038763">
    <property type="entry name" value="DHH_sf"/>
</dbReference>